<evidence type="ECO:0000313" key="2">
    <source>
        <dbReference type="Proteomes" id="UP000595894"/>
    </source>
</evidence>
<dbReference type="AlphaFoldDB" id="A0A974S3G4"/>
<sequence length="53" mass="5964">MLSHASGTTRAELVSNVLGIVCLAYVAWCWTKDPLPDAVEKALDRYASKWRNR</sequence>
<gene>
    <name evidence="1" type="ORF">H5J25_13695</name>
</gene>
<dbReference type="KEGG" id="sari:H5J25_13695"/>
<evidence type="ECO:0000313" key="1">
    <source>
        <dbReference type="EMBL" id="QQV76498.1"/>
    </source>
</evidence>
<organism evidence="1 2">
    <name type="scientific">Sphingomonas aliaeris</name>
    <dbReference type="NCBI Taxonomy" id="2759526"/>
    <lineage>
        <taxon>Bacteria</taxon>
        <taxon>Pseudomonadati</taxon>
        <taxon>Pseudomonadota</taxon>
        <taxon>Alphaproteobacteria</taxon>
        <taxon>Sphingomonadales</taxon>
        <taxon>Sphingomonadaceae</taxon>
        <taxon>Sphingomonas</taxon>
    </lineage>
</organism>
<keyword evidence="2" id="KW-1185">Reference proteome</keyword>
<accession>A0A974S3G4</accession>
<dbReference type="Proteomes" id="UP000595894">
    <property type="component" value="Chromosome"/>
</dbReference>
<name>A0A974S3G4_9SPHN</name>
<protein>
    <submittedName>
        <fullName evidence="1">Uncharacterized protein</fullName>
    </submittedName>
</protein>
<proteinExistence type="predicted"/>
<reference evidence="2" key="1">
    <citation type="submission" date="2020-09" db="EMBL/GenBank/DDBJ databases">
        <title>Sphingomonas sp., a new species isolated from pork steak.</title>
        <authorList>
            <person name="Heidler von Heilborn D."/>
        </authorList>
    </citation>
    <scope>NUCLEOTIDE SEQUENCE [LARGE SCALE GENOMIC DNA]</scope>
</reference>
<dbReference type="EMBL" id="CP061035">
    <property type="protein sequence ID" value="QQV76498.1"/>
    <property type="molecule type" value="Genomic_DNA"/>
</dbReference>